<dbReference type="Proteomes" id="UP000594454">
    <property type="component" value="Chromosome 1"/>
</dbReference>
<dbReference type="OrthoDB" id="8300214at2759"/>
<reference evidence="2 3" key="1">
    <citation type="submission" date="2020-11" db="EMBL/GenBank/DDBJ databases">
        <authorList>
            <person name="Wallbank WR R."/>
            <person name="Pardo Diaz C."/>
            <person name="Kozak K."/>
            <person name="Martin S."/>
            <person name="Jiggins C."/>
            <person name="Moest M."/>
            <person name="Warren A I."/>
            <person name="Generalovic N T."/>
            <person name="Byers J.R.P. K."/>
            <person name="Montejo-Kovacevich G."/>
            <person name="Yen C E."/>
        </authorList>
    </citation>
    <scope>NUCLEOTIDE SEQUENCE [LARGE SCALE GENOMIC DNA]</scope>
</reference>
<feature type="domain" description="Methyltransferase" evidence="1">
    <location>
        <begin position="36"/>
        <end position="150"/>
    </location>
</feature>
<name>A0A7R8YNE1_HERIL</name>
<accession>A0A7R8YNE1</accession>
<sequence>MEAPSKYSDYNRIQRRDAQFILNEYEERMQWRKDGTDTVLDVGCGTGDLTIDIILTQMPKKFGKLVGVDISQEIIEYAKRTHQRENIYFEVLDIESDDDDIQRFSKKHPDRFDHVMSFYCLHWVRNQTKAVKNIYNLLKLNGHCLLVLLVKNPIYNIYTELSKTKWKYLMSDMDDLLTDFHSRGNAAAAMVEMLTVAGFKDHEVRIIPGKMEFTGYNEIKANVTVINPVWLKMNAEEQNEYLKDYLDIAAGMGIYKEADDQSESTFSFSYQLLNVHAAK</sequence>
<dbReference type="Gene3D" id="3.40.50.150">
    <property type="entry name" value="Vaccinia Virus protein VP39"/>
    <property type="match status" value="1"/>
</dbReference>
<protein>
    <recommendedName>
        <fullName evidence="1">Methyltransferase domain-containing protein</fullName>
    </recommendedName>
</protein>
<dbReference type="AlphaFoldDB" id="A0A7R8YNE1"/>
<evidence type="ECO:0000313" key="2">
    <source>
        <dbReference type="EMBL" id="CAD7079458.1"/>
    </source>
</evidence>
<dbReference type="EMBL" id="LR899009">
    <property type="protein sequence ID" value="CAD7079458.1"/>
    <property type="molecule type" value="Genomic_DNA"/>
</dbReference>
<dbReference type="PANTHER" id="PTHR43861">
    <property type="entry name" value="TRANS-ACONITATE 2-METHYLTRANSFERASE-RELATED"/>
    <property type="match status" value="1"/>
</dbReference>
<dbReference type="SUPFAM" id="SSF53335">
    <property type="entry name" value="S-adenosyl-L-methionine-dependent methyltransferases"/>
    <property type="match status" value="1"/>
</dbReference>
<gene>
    <name evidence="2" type="ORF">HERILL_LOCUS2675</name>
</gene>
<evidence type="ECO:0000313" key="3">
    <source>
        <dbReference type="Proteomes" id="UP000594454"/>
    </source>
</evidence>
<dbReference type="InterPro" id="IPR025714">
    <property type="entry name" value="Methyltranfer_dom"/>
</dbReference>
<dbReference type="PANTHER" id="PTHR43861:SF1">
    <property type="entry name" value="TRANS-ACONITATE 2-METHYLTRANSFERASE"/>
    <property type="match status" value="1"/>
</dbReference>
<evidence type="ECO:0000259" key="1">
    <source>
        <dbReference type="Pfam" id="PF13847"/>
    </source>
</evidence>
<organism evidence="2 3">
    <name type="scientific">Hermetia illucens</name>
    <name type="common">Black soldier fly</name>
    <dbReference type="NCBI Taxonomy" id="343691"/>
    <lineage>
        <taxon>Eukaryota</taxon>
        <taxon>Metazoa</taxon>
        <taxon>Ecdysozoa</taxon>
        <taxon>Arthropoda</taxon>
        <taxon>Hexapoda</taxon>
        <taxon>Insecta</taxon>
        <taxon>Pterygota</taxon>
        <taxon>Neoptera</taxon>
        <taxon>Endopterygota</taxon>
        <taxon>Diptera</taxon>
        <taxon>Brachycera</taxon>
        <taxon>Stratiomyomorpha</taxon>
        <taxon>Stratiomyidae</taxon>
        <taxon>Hermetiinae</taxon>
        <taxon>Hermetia</taxon>
    </lineage>
</organism>
<keyword evidence="3" id="KW-1185">Reference proteome</keyword>
<dbReference type="Pfam" id="PF13847">
    <property type="entry name" value="Methyltransf_31"/>
    <property type="match status" value="1"/>
</dbReference>
<dbReference type="InParanoid" id="A0A7R8YNE1"/>
<proteinExistence type="predicted"/>
<dbReference type="CDD" id="cd02440">
    <property type="entry name" value="AdoMet_MTases"/>
    <property type="match status" value="1"/>
</dbReference>
<dbReference type="InterPro" id="IPR029063">
    <property type="entry name" value="SAM-dependent_MTases_sf"/>
</dbReference>